<evidence type="ECO:0000256" key="1">
    <source>
        <dbReference type="SAM" id="MobiDB-lite"/>
    </source>
</evidence>
<dbReference type="EMBL" id="BOOC01000001">
    <property type="protein sequence ID" value="GIH37445.1"/>
    <property type="molecule type" value="Genomic_DNA"/>
</dbReference>
<feature type="transmembrane region" description="Helical" evidence="2">
    <location>
        <begin position="60"/>
        <end position="78"/>
    </location>
</feature>
<evidence type="ECO:0000259" key="3">
    <source>
        <dbReference type="Pfam" id="PF26604"/>
    </source>
</evidence>
<sequence>MSTFVTIIGTIGAVVLLYGYAMVSAGRMSGDGLTYQVLNFAGAATLMVNSAYHAAWPSAILNMVWSGIGVVTLSRLVARQASRRSGRAAGPAGVEGDTTPEPFDAGPFATEPANGGTVRMSLKPLEPGPAVAAHGDAADTTALACTAGPDRG</sequence>
<dbReference type="Pfam" id="PF26604">
    <property type="entry name" value="CBU_0592"/>
    <property type="match status" value="1"/>
</dbReference>
<gene>
    <name evidence="4" type="ORF">Mco01_04450</name>
</gene>
<dbReference type="Proteomes" id="UP000603904">
    <property type="component" value="Unassembled WGS sequence"/>
</dbReference>
<keyword evidence="2" id="KW-0812">Transmembrane</keyword>
<proteinExistence type="predicted"/>
<keyword evidence="2" id="KW-0472">Membrane</keyword>
<accession>A0ABQ4FRK6</accession>
<feature type="transmembrane region" description="Helical" evidence="2">
    <location>
        <begin position="6"/>
        <end position="25"/>
    </location>
</feature>
<keyword evidence="2" id="KW-1133">Transmembrane helix</keyword>
<organism evidence="4 5">
    <name type="scientific">Microbispora corallina</name>
    <dbReference type="NCBI Taxonomy" id="83302"/>
    <lineage>
        <taxon>Bacteria</taxon>
        <taxon>Bacillati</taxon>
        <taxon>Actinomycetota</taxon>
        <taxon>Actinomycetes</taxon>
        <taxon>Streptosporangiales</taxon>
        <taxon>Streptosporangiaceae</taxon>
        <taxon>Microbispora</taxon>
    </lineage>
</organism>
<dbReference type="InterPro" id="IPR058058">
    <property type="entry name" value="CBU_0592-like"/>
</dbReference>
<protein>
    <recommendedName>
        <fullName evidence="3">CBU-0592-like domain-containing protein</fullName>
    </recommendedName>
</protein>
<keyword evidence="5" id="KW-1185">Reference proteome</keyword>
<feature type="transmembrane region" description="Helical" evidence="2">
    <location>
        <begin position="37"/>
        <end position="54"/>
    </location>
</feature>
<reference evidence="4 5" key="1">
    <citation type="submission" date="2021-01" db="EMBL/GenBank/DDBJ databases">
        <title>Whole genome shotgun sequence of Microbispora corallina NBRC 16416.</title>
        <authorList>
            <person name="Komaki H."/>
            <person name="Tamura T."/>
        </authorList>
    </citation>
    <scope>NUCLEOTIDE SEQUENCE [LARGE SCALE GENOMIC DNA]</scope>
    <source>
        <strain evidence="4 5">NBRC 16416</strain>
    </source>
</reference>
<feature type="region of interest" description="Disordered" evidence="1">
    <location>
        <begin position="82"/>
        <end position="135"/>
    </location>
</feature>
<evidence type="ECO:0000256" key="2">
    <source>
        <dbReference type="SAM" id="Phobius"/>
    </source>
</evidence>
<evidence type="ECO:0000313" key="5">
    <source>
        <dbReference type="Proteomes" id="UP000603904"/>
    </source>
</evidence>
<comment type="caution">
    <text evidence="4">The sequence shown here is derived from an EMBL/GenBank/DDBJ whole genome shotgun (WGS) entry which is preliminary data.</text>
</comment>
<name>A0ABQ4FRK6_9ACTN</name>
<feature type="domain" description="CBU-0592-like" evidence="3">
    <location>
        <begin position="6"/>
        <end position="79"/>
    </location>
</feature>
<dbReference type="NCBIfam" id="NF047864">
    <property type="entry name" value="CBU_0592_membra"/>
    <property type="match status" value="1"/>
</dbReference>
<dbReference type="RefSeq" id="WP_204055183.1">
    <property type="nucleotide sequence ID" value="NZ_BAAAGP010000001.1"/>
</dbReference>
<evidence type="ECO:0000313" key="4">
    <source>
        <dbReference type="EMBL" id="GIH37445.1"/>
    </source>
</evidence>